<dbReference type="PROSITE" id="PS50110">
    <property type="entry name" value="RESPONSE_REGULATORY"/>
    <property type="match status" value="1"/>
</dbReference>
<dbReference type="STRING" id="1918946.VPAL9027_01969"/>
<evidence type="ECO:0000313" key="5">
    <source>
        <dbReference type="Proteomes" id="UP000189475"/>
    </source>
</evidence>
<dbReference type="PANTHER" id="PTHR33525">
    <property type="match status" value="1"/>
</dbReference>
<evidence type="ECO:0000313" key="4">
    <source>
        <dbReference type="EMBL" id="SJL83989.1"/>
    </source>
</evidence>
<evidence type="ECO:0000259" key="3">
    <source>
        <dbReference type="PROSITE" id="PS51833"/>
    </source>
</evidence>
<feature type="domain" description="Response regulatory" evidence="2">
    <location>
        <begin position="6"/>
        <end position="120"/>
    </location>
</feature>
<sequence length="381" mass="42384">MFTGLHVLYVDDDPLMLKATTRMIRRIYPDWSITTVSDSIHWADNLTSDPLLIISDLLMPHMSGDKLLVDAKQRFPLAMRCLVTGNTNQDAPTALHDYAHFILPKPFSEQDLSLVLAAAQRLNTAPFTPECLVKLSSMSANIPMMPKVVKDVQALMQSEEGDLKQLADTVKQEPSLAARIIQLANSAYFGFNSRTLFLEVAISRLGSSTIEAMTLCMLKSTTLNKITDEQHQAVVNEYLEVAQKSKVLTRSLGMSREAQEMAFMITLMVSIGTLTLMQSQIEDEAVLLERQTLGGPVNDVLLVTAYVLTLWGYSEKITQKILTISFSLTNLNEDNITNCVSIAFYIQFVLGKGSVSEEQLLKRVPEDYRSAIVDVLPLSSQ</sequence>
<proteinExistence type="predicted"/>
<dbReference type="InterPro" id="IPR001789">
    <property type="entry name" value="Sig_transdc_resp-reg_receiver"/>
</dbReference>
<evidence type="ECO:0000256" key="1">
    <source>
        <dbReference type="PROSITE-ProRule" id="PRU00169"/>
    </source>
</evidence>
<dbReference type="SUPFAM" id="SSF52172">
    <property type="entry name" value="CheY-like"/>
    <property type="match status" value="1"/>
</dbReference>
<dbReference type="AlphaFoldDB" id="A0A1R4B505"/>
<dbReference type="PROSITE" id="PS51833">
    <property type="entry name" value="HDOD"/>
    <property type="match status" value="1"/>
</dbReference>
<protein>
    <submittedName>
        <fullName evidence="4">HDOD domain protein</fullName>
    </submittedName>
</protein>
<dbReference type="Gene3D" id="1.10.3210.10">
    <property type="entry name" value="Hypothetical protein af1432"/>
    <property type="match status" value="1"/>
</dbReference>
<dbReference type="InterPro" id="IPR014626">
    <property type="entry name" value="Sig_transdc_resp-reg_put"/>
</dbReference>
<organism evidence="4 5">
    <name type="scientific">Vibrio palustris</name>
    <dbReference type="NCBI Taxonomy" id="1918946"/>
    <lineage>
        <taxon>Bacteria</taxon>
        <taxon>Pseudomonadati</taxon>
        <taxon>Pseudomonadota</taxon>
        <taxon>Gammaproteobacteria</taxon>
        <taxon>Vibrionales</taxon>
        <taxon>Vibrionaceae</taxon>
        <taxon>Vibrio</taxon>
    </lineage>
</organism>
<evidence type="ECO:0000259" key="2">
    <source>
        <dbReference type="PROSITE" id="PS50110"/>
    </source>
</evidence>
<dbReference type="PIRSF" id="PIRSF036883">
    <property type="entry name" value="RR_HD-GYP_mod"/>
    <property type="match status" value="1"/>
</dbReference>
<feature type="modified residue" description="4-aspartylphosphate" evidence="1">
    <location>
        <position position="56"/>
    </location>
</feature>
<dbReference type="EMBL" id="FUFT01000005">
    <property type="protein sequence ID" value="SJL83989.1"/>
    <property type="molecule type" value="Genomic_DNA"/>
</dbReference>
<keyword evidence="5" id="KW-1185">Reference proteome</keyword>
<dbReference type="SUPFAM" id="SSF109604">
    <property type="entry name" value="HD-domain/PDEase-like"/>
    <property type="match status" value="1"/>
</dbReference>
<name>A0A1R4B505_9VIBR</name>
<keyword evidence="1" id="KW-0597">Phosphoprotein</keyword>
<dbReference type="InterPro" id="IPR011006">
    <property type="entry name" value="CheY-like_superfamily"/>
</dbReference>
<dbReference type="Pfam" id="PF00072">
    <property type="entry name" value="Response_reg"/>
    <property type="match status" value="1"/>
</dbReference>
<dbReference type="SMART" id="SM00448">
    <property type="entry name" value="REC"/>
    <property type="match status" value="1"/>
</dbReference>
<dbReference type="Proteomes" id="UP000189475">
    <property type="component" value="Unassembled WGS sequence"/>
</dbReference>
<dbReference type="Gene3D" id="3.40.50.2300">
    <property type="match status" value="1"/>
</dbReference>
<accession>A0A1R4B505</accession>
<dbReference type="PANTHER" id="PTHR33525:SF5">
    <property type="entry name" value="TWO COMPONENT SIGNAL TRANSDUCTION SYSTEM RESPONSE REGULATOR"/>
    <property type="match status" value="1"/>
</dbReference>
<dbReference type="OrthoDB" id="5755654at2"/>
<dbReference type="InterPro" id="IPR052340">
    <property type="entry name" value="RNase_Y/CdgJ"/>
</dbReference>
<dbReference type="Pfam" id="PF08668">
    <property type="entry name" value="HDOD"/>
    <property type="match status" value="1"/>
</dbReference>
<reference evidence="4 5" key="1">
    <citation type="submission" date="2017-02" db="EMBL/GenBank/DDBJ databases">
        <authorList>
            <person name="Peterson S.W."/>
        </authorList>
    </citation>
    <scope>NUCLEOTIDE SEQUENCE [LARGE SCALE GENOMIC DNA]</scope>
    <source>
        <strain evidence="4 5">CECT 9027</strain>
    </source>
</reference>
<dbReference type="RefSeq" id="WP_077314389.1">
    <property type="nucleotide sequence ID" value="NZ_AP024888.1"/>
</dbReference>
<gene>
    <name evidence="4" type="ORF">VPAL9027_01969</name>
</gene>
<feature type="domain" description="HDOD" evidence="3">
    <location>
        <begin position="142"/>
        <end position="327"/>
    </location>
</feature>
<dbReference type="GO" id="GO:0000160">
    <property type="term" value="P:phosphorelay signal transduction system"/>
    <property type="evidence" value="ECO:0007669"/>
    <property type="project" value="InterPro"/>
</dbReference>
<dbReference type="InterPro" id="IPR013976">
    <property type="entry name" value="HDOD"/>
</dbReference>